<evidence type="ECO:0000256" key="7">
    <source>
        <dbReference type="SAM" id="Phobius"/>
    </source>
</evidence>
<evidence type="ECO:0000259" key="8">
    <source>
        <dbReference type="Pfam" id="PF02687"/>
    </source>
</evidence>
<feature type="transmembrane region" description="Helical" evidence="7">
    <location>
        <begin position="702"/>
        <end position="728"/>
    </location>
</feature>
<dbReference type="EMBL" id="MSIF01000043">
    <property type="protein sequence ID" value="OLF04494.1"/>
    <property type="molecule type" value="Genomic_DNA"/>
</dbReference>
<dbReference type="RefSeq" id="WP_075138439.1">
    <property type="nucleotide sequence ID" value="NZ_MSIF01000043.1"/>
</dbReference>
<dbReference type="GO" id="GO:0098797">
    <property type="term" value="C:plasma membrane protein complex"/>
    <property type="evidence" value="ECO:0007669"/>
    <property type="project" value="TreeGrafter"/>
</dbReference>
<feature type="transmembrane region" description="Helical" evidence="7">
    <location>
        <begin position="655"/>
        <end position="675"/>
    </location>
</feature>
<reference evidence="9 10" key="1">
    <citation type="submission" date="2016-12" db="EMBL/GenBank/DDBJ databases">
        <title>The draft genome sequence of Actinophytocola xinjiangensis.</title>
        <authorList>
            <person name="Wang W."/>
            <person name="Yuan L."/>
        </authorList>
    </citation>
    <scope>NUCLEOTIDE SEQUENCE [LARGE SCALE GENOMIC DNA]</scope>
    <source>
        <strain evidence="9 10">CGMCC 4.4663</strain>
    </source>
</reference>
<protein>
    <recommendedName>
        <fullName evidence="8">ABC3 transporter permease C-terminal domain-containing protein</fullName>
    </recommendedName>
</protein>
<dbReference type="InterPro" id="IPR003838">
    <property type="entry name" value="ABC3_permease_C"/>
</dbReference>
<dbReference type="Pfam" id="PF02687">
    <property type="entry name" value="FtsX"/>
    <property type="match status" value="2"/>
</dbReference>
<proteinExistence type="inferred from homology"/>
<feature type="transmembrane region" description="Helical" evidence="7">
    <location>
        <begin position="331"/>
        <end position="351"/>
    </location>
</feature>
<name>A0A7Z0WDX7_9PSEU</name>
<keyword evidence="6 7" id="KW-0472">Membrane</keyword>
<comment type="caution">
    <text evidence="9">The sequence shown here is derived from an EMBL/GenBank/DDBJ whole genome shotgun (WGS) entry which is preliminary data.</text>
</comment>
<dbReference type="OrthoDB" id="3654456at2"/>
<evidence type="ECO:0000256" key="2">
    <source>
        <dbReference type="ARBA" id="ARBA00005236"/>
    </source>
</evidence>
<dbReference type="PANTHER" id="PTHR30489:SF0">
    <property type="entry name" value="LIPOPROTEIN-RELEASING SYSTEM TRANSMEMBRANE PROTEIN LOLE"/>
    <property type="match status" value="1"/>
</dbReference>
<evidence type="ECO:0000256" key="1">
    <source>
        <dbReference type="ARBA" id="ARBA00004651"/>
    </source>
</evidence>
<feature type="transmembrane region" description="Helical" evidence="7">
    <location>
        <begin position="247"/>
        <end position="269"/>
    </location>
</feature>
<dbReference type="InterPro" id="IPR051447">
    <property type="entry name" value="Lipoprotein-release_system"/>
</dbReference>
<dbReference type="Proteomes" id="UP000185696">
    <property type="component" value="Unassembled WGS sequence"/>
</dbReference>
<feature type="transmembrane region" description="Helical" evidence="7">
    <location>
        <begin position="409"/>
        <end position="430"/>
    </location>
</feature>
<feature type="transmembrane region" description="Helical" evidence="7">
    <location>
        <begin position="21"/>
        <end position="45"/>
    </location>
</feature>
<dbReference type="AlphaFoldDB" id="A0A7Z0WDX7"/>
<evidence type="ECO:0000256" key="5">
    <source>
        <dbReference type="ARBA" id="ARBA00022989"/>
    </source>
</evidence>
<keyword evidence="5 7" id="KW-1133">Transmembrane helix</keyword>
<evidence type="ECO:0000313" key="10">
    <source>
        <dbReference type="Proteomes" id="UP000185696"/>
    </source>
</evidence>
<comment type="similarity">
    <text evidence="2">Belongs to the ABC-4 integral membrane protein family. LolC/E subfamily.</text>
</comment>
<feature type="transmembrane region" description="Helical" evidence="7">
    <location>
        <begin position="357"/>
        <end position="381"/>
    </location>
</feature>
<feature type="transmembrane region" description="Helical" evidence="7">
    <location>
        <begin position="740"/>
        <end position="765"/>
    </location>
</feature>
<feature type="transmembrane region" description="Helical" evidence="7">
    <location>
        <begin position="289"/>
        <end position="310"/>
    </location>
</feature>
<feature type="domain" description="ABC3 transporter permease C-terminal" evidence="8">
    <location>
        <begin position="659"/>
        <end position="766"/>
    </location>
</feature>
<feature type="transmembrane region" description="Helical" evidence="7">
    <location>
        <begin position="192"/>
        <end position="215"/>
    </location>
</feature>
<evidence type="ECO:0000256" key="6">
    <source>
        <dbReference type="ARBA" id="ARBA00023136"/>
    </source>
</evidence>
<dbReference type="GO" id="GO:0044874">
    <property type="term" value="P:lipoprotein localization to outer membrane"/>
    <property type="evidence" value="ECO:0007669"/>
    <property type="project" value="TreeGrafter"/>
</dbReference>
<comment type="subcellular location">
    <subcellularLocation>
        <location evidence="1">Cell membrane</location>
        <topology evidence="1">Multi-pass membrane protein</topology>
    </subcellularLocation>
</comment>
<keyword evidence="10" id="KW-1185">Reference proteome</keyword>
<dbReference type="PANTHER" id="PTHR30489">
    <property type="entry name" value="LIPOPROTEIN-RELEASING SYSTEM TRANSMEMBRANE PROTEIN LOLE"/>
    <property type="match status" value="1"/>
</dbReference>
<evidence type="ECO:0000256" key="4">
    <source>
        <dbReference type="ARBA" id="ARBA00022692"/>
    </source>
</evidence>
<feature type="domain" description="ABC3 transporter permease C-terminal" evidence="8">
    <location>
        <begin position="200"/>
        <end position="312"/>
    </location>
</feature>
<gene>
    <name evidence="9" type="ORF">BLA60_40630</name>
</gene>
<keyword evidence="3" id="KW-1003">Cell membrane</keyword>
<accession>A0A7Z0WDX7</accession>
<keyword evidence="4 7" id="KW-0812">Transmembrane</keyword>
<evidence type="ECO:0000313" key="9">
    <source>
        <dbReference type="EMBL" id="OLF04494.1"/>
    </source>
</evidence>
<organism evidence="9 10">
    <name type="scientific">Actinophytocola xinjiangensis</name>
    <dbReference type="NCBI Taxonomy" id="485602"/>
    <lineage>
        <taxon>Bacteria</taxon>
        <taxon>Bacillati</taxon>
        <taxon>Actinomycetota</taxon>
        <taxon>Actinomycetes</taxon>
        <taxon>Pseudonocardiales</taxon>
        <taxon>Pseudonocardiaceae</taxon>
    </lineage>
</organism>
<evidence type="ECO:0000256" key="3">
    <source>
        <dbReference type="ARBA" id="ARBA00022475"/>
    </source>
</evidence>
<sequence>MRRWAGDLALGLRLAVSGRSSLTRFLLSAVGIAIGVAVLLVGASVGNIAHQHQVRDATTSFAANSDVPVDGVDPLYWSLDPTVFHGDRVERFYVHAAGENAPVPPGLDRVPAPGEQVVSPALADLLSSPEGELLTPRLSAEVIGTLPDSAVPEPGDLITYVGADASFVGSDGAVPTYGFDPTVRDEPLPPEMLVVLTVGVVVLLLPVFIFVSTSARVAGAERDRRLSALRLVGAGARQVRRISAAEAVVSALAGLVLGAGLFLFVRLFAEDIELSGRRVYREDVVPDPVLAVLIVLAVPGLAVATAQFAMRRTIIEPLGVVRYARPVRRRGWWRLALVTAGVAALLYSGSAGRGSDLWIALLVVGTALLLVGVPVLLPWLVERVVRRLSGGPSSWQLAIRRLQLDSGTAARVVGGVAVVLAGAIALQTILMTAETSLGDRGISSGKPSIEVLVSDESLIEPVVEDLSALPSVRGAYAVSDETAFVAGREDRPDLTQTYLSVMDCDAVRALAGATECTDGDVFARAGYEAPPAPGTSLEFRDYVDPVEGADVAVGPVGDEYEVTGTWTVPKARNLPESPNLRVGGTLIVTPGALGGVVLPDVRTMVHVDSGELTGDDVERIRNAVAAHEWRIYTYVLGDVSAGSARQAFTTVSSGLYGGAVFTLLVAGVSLLVLALEHIRERRRPLAVLVASGVPKAVLGRSLLWQVVLPILLGVVVAVVTGVGLAWLVVRSMNVSLAVDWLGVGVLSAGSVLLAVAVSALTLPFLRSATRLTSLRTE</sequence>